<evidence type="ECO:0000313" key="2">
    <source>
        <dbReference type="EMBL" id="TVU22510.1"/>
    </source>
</evidence>
<reference evidence="2 3" key="1">
    <citation type="journal article" date="2019" name="Sci. Rep.">
        <title>A high-quality genome of Eragrostis curvula grass provides insights into Poaceae evolution and supports new strategies to enhance forage quality.</title>
        <authorList>
            <person name="Carballo J."/>
            <person name="Santos B.A.C.M."/>
            <person name="Zappacosta D."/>
            <person name="Garbus I."/>
            <person name="Selva J.P."/>
            <person name="Gallo C.A."/>
            <person name="Diaz A."/>
            <person name="Albertini E."/>
            <person name="Caccamo M."/>
            <person name="Echenique V."/>
        </authorList>
    </citation>
    <scope>NUCLEOTIDE SEQUENCE [LARGE SCALE GENOMIC DNA]</scope>
    <source>
        <strain evidence="3">cv. Victoria</strain>
        <tissue evidence="2">Leaf</tissue>
    </source>
</reference>
<dbReference type="EMBL" id="RWGY01000026">
    <property type="protein sequence ID" value="TVU22510.1"/>
    <property type="molecule type" value="Genomic_DNA"/>
</dbReference>
<sequence length="90" mass="9608">MGSMGKCRSMHSPSHEQLLASDFRPNRRREQEVKEEVGSRAYPCAVGRRRQRACAAALSAGEGGGELVPPPRAPEARGGGLTLLPGAPER</sequence>
<gene>
    <name evidence="2" type="ORF">EJB05_32216</name>
</gene>
<keyword evidence="3" id="KW-1185">Reference proteome</keyword>
<feature type="region of interest" description="Disordered" evidence="1">
    <location>
        <begin position="1"/>
        <end position="36"/>
    </location>
</feature>
<evidence type="ECO:0000313" key="3">
    <source>
        <dbReference type="Proteomes" id="UP000324897"/>
    </source>
</evidence>
<evidence type="ECO:0000256" key="1">
    <source>
        <dbReference type="SAM" id="MobiDB-lite"/>
    </source>
</evidence>
<proteinExistence type="predicted"/>
<dbReference type="Gramene" id="TVU22510">
    <property type="protein sequence ID" value="TVU22510"/>
    <property type="gene ID" value="EJB05_32216"/>
</dbReference>
<dbReference type="AlphaFoldDB" id="A0A5J9UH85"/>
<protein>
    <submittedName>
        <fullName evidence="2">Uncharacterized protein</fullName>
    </submittedName>
</protein>
<name>A0A5J9UH85_9POAL</name>
<accession>A0A5J9UH85</accession>
<feature type="region of interest" description="Disordered" evidence="1">
    <location>
        <begin position="59"/>
        <end position="90"/>
    </location>
</feature>
<feature type="compositionally biased region" description="Basic and acidic residues" evidence="1">
    <location>
        <begin position="24"/>
        <end position="36"/>
    </location>
</feature>
<comment type="caution">
    <text evidence="2">The sequence shown here is derived from an EMBL/GenBank/DDBJ whole genome shotgun (WGS) entry which is preliminary data.</text>
</comment>
<organism evidence="2 3">
    <name type="scientific">Eragrostis curvula</name>
    <name type="common">weeping love grass</name>
    <dbReference type="NCBI Taxonomy" id="38414"/>
    <lineage>
        <taxon>Eukaryota</taxon>
        <taxon>Viridiplantae</taxon>
        <taxon>Streptophyta</taxon>
        <taxon>Embryophyta</taxon>
        <taxon>Tracheophyta</taxon>
        <taxon>Spermatophyta</taxon>
        <taxon>Magnoliopsida</taxon>
        <taxon>Liliopsida</taxon>
        <taxon>Poales</taxon>
        <taxon>Poaceae</taxon>
        <taxon>PACMAD clade</taxon>
        <taxon>Chloridoideae</taxon>
        <taxon>Eragrostideae</taxon>
        <taxon>Eragrostidinae</taxon>
        <taxon>Eragrostis</taxon>
    </lineage>
</organism>
<dbReference type="Proteomes" id="UP000324897">
    <property type="component" value="Unassembled WGS sequence"/>
</dbReference>